<organism evidence="3 4">
    <name type="scientific">Trichormus variabilis SAG 1403-4b</name>
    <dbReference type="NCBI Taxonomy" id="447716"/>
    <lineage>
        <taxon>Bacteria</taxon>
        <taxon>Bacillati</taxon>
        <taxon>Cyanobacteriota</taxon>
        <taxon>Cyanophyceae</taxon>
        <taxon>Nostocales</taxon>
        <taxon>Nostocaceae</taxon>
        <taxon>Trichormus</taxon>
    </lineage>
</organism>
<evidence type="ECO:0000313" key="3">
    <source>
        <dbReference type="EMBL" id="RUS96366.1"/>
    </source>
</evidence>
<evidence type="ECO:0008006" key="5">
    <source>
        <dbReference type="Google" id="ProtNLM"/>
    </source>
</evidence>
<feature type="compositionally biased region" description="Polar residues" evidence="1">
    <location>
        <begin position="75"/>
        <end position="89"/>
    </location>
</feature>
<keyword evidence="2" id="KW-0472">Membrane</keyword>
<feature type="region of interest" description="Disordered" evidence="1">
    <location>
        <begin position="74"/>
        <end position="175"/>
    </location>
</feature>
<keyword evidence="4" id="KW-1185">Reference proteome</keyword>
<dbReference type="Proteomes" id="UP000276103">
    <property type="component" value="Unassembled WGS sequence"/>
</dbReference>
<dbReference type="RefSeq" id="WP_127054277.1">
    <property type="nucleotide sequence ID" value="NZ_RSCM01000007.1"/>
</dbReference>
<dbReference type="OrthoDB" id="428681at2"/>
<feature type="compositionally biased region" description="Polar residues" evidence="1">
    <location>
        <begin position="135"/>
        <end position="168"/>
    </location>
</feature>
<proteinExistence type="predicted"/>
<evidence type="ECO:0000256" key="2">
    <source>
        <dbReference type="SAM" id="Phobius"/>
    </source>
</evidence>
<feature type="region of interest" description="Disordered" evidence="1">
    <location>
        <begin position="188"/>
        <end position="220"/>
    </location>
</feature>
<feature type="transmembrane region" description="Helical" evidence="2">
    <location>
        <begin position="43"/>
        <end position="64"/>
    </location>
</feature>
<keyword evidence="2" id="KW-0812">Transmembrane</keyword>
<dbReference type="EMBL" id="RSCM01000007">
    <property type="protein sequence ID" value="RUS96366.1"/>
    <property type="molecule type" value="Genomic_DNA"/>
</dbReference>
<sequence>MAVIRLILLVAVLGGLTLLLVQNLSPALPLVFLGMRTQALPLALWIFLSIATGAFTSILIATLLKFTNYFAQPPERTSSSSPVNSQRVRTTPRKESTPSPSNPPPPTSKPDYTTSQEFDDWETKPTDDDWDFEEQPQTGNSKTSQPQQAPKTASQPGSVYSYNAQEPKNTGVGKTESIYDADYRVIIPPYQPSTTNQSDDDDWDFFEDDDFEDENEGSRR</sequence>
<accession>A0A433URB3</accession>
<reference evidence="3 4" key="1">
    <citation type="journal article" date="2019" name="Genome Biol. Evol.">
        <title>Day and night: Metabolic profiles and evolutionary relationships of six axenic non-marine cyanobacteria.</title>
        <authorList>
            <person name="Will S.E."/>
            <person name="Henke P."/>
            <person name="Boedeker C."/>
            <person name="Huang S."/>
            <person name="Brinkmann H."/>
            <person name="Rohde M."/>
            <person name="Jarek M."/>
            <person name="Friedl T."/>
            <person name="Seufert S."/>
            <person name="Schumacher M."/>
            <person name="Overmann J."/>
            <person name="Neumann-Schaal M."/>
            <person name="Petersen J."/>
        </authorList>
    </citation>
    <scope>NUCLEOTIDE SEQUENCE [LARGE SCALE GENOMIC DNA]</scope>
    <source>
        <strain evidence="3 4">SAG 1403-4b</strain>
    </source>
</reference>
<dbReference type="AlphaFoldDB" id="A0A433URB3"/>
<keyword evidence="2" id="KW-1133">Transmembrane helix</keyword>
<comment type="caution">
    <text evidence="3">The sequence shown here is derived from an EMBL/GenBank/DDBJ whole genome shotgun (WGS) entry which is preliminary data.</text>
</comment>
<protein>
    <recommendedName>
        <fullName evidence="5">Lipopolysaccharide assembly protein A domain-containing protein</fullName>
    </recommendedName>
</protein>
<feature type="compositionally biased region" description="Acidic residues" evidence="1">
    <location>
        <begin position="198"/>
        <end position="220"/>
    </location>
</feature>
<evidence type="ECO:0000313" key="4">
    <source>
        <dbReference type="Proteomes" id="UP000276103"/>
    </source>
</evidence>
<gene>
    <name evidence="3" type="ORF">DSM107003_24630</name>
</gene>
<evidence type="ECO:0000256" key="1">
    <source>
        <dbReference type="SAM" id="MobiDB-lite"/>
    </source>
</evidence>
<name>A0A433URB3_ANAVA</name>